<dbReference type="EMBL" id="PYFT01000001">
    <property type="protein sequence ID" value="PSR55288.1"/>
    <property type="molecule type" value="Genomic_DNA"/>
</dbReference>
<organism evidence="1 2">
    <name type="scientific">Adhaeribacter arboris</name>
    <dbReference type="NCBI Taxonomy" id="2072846"/>
    <lineage>
        <taxon>Bacteria</taxon>
        <taxon>Pseudomonadati</taxon>
        <taxon>Bacteroidota</taxon>
        <taxon>Cytophagia</taxon>
        <taxon>Cytophagales</taxon>
        <taxon>Hymenobacteraceae</taxon>
        <taxon>Adhaeribacter</taxon>
    </lineage>
</organism>
<accession>A0A2T2YID6</accession>
<comment type="caution">
    <text evidence="1">The sequence shown here is derived from an EMBL/GenBank/DDBJ whole genome shotgun (WGS) entry which is preliminary data.</text>
</comment>
<dbReference type="RefSeq" id="WP_106931467.1">
    <property type="nucleotide sequence ID" value="NZ_PYFT01000001.1"/>
</dbReference>
<gene>
    <name evidence="1" type="ORF">AHMF7605_18150</name>
</gene>
<keyword evidence="2" id="KW-1185">Reference proteome</keyword>
<reference evidence="1 2" key="1">
    <citation type="submission" date="2018-03" db="EMBL/GenBank/DDBJ databases">
        <title>Adhaeribacter sp. HMF7605 Genome sequencing and assembly.</title>
        <authorList>
            <person name="Kang H."/>
            <person name="Kang J."/>
            <person name="Cha I."/>
            <person name="Kim H."/>
            <person name="Joh K."/>
        </authorList>
    </citation>
    <scope>NUCLEOTIDE SEQUENCE [LARGE SCALE GENOMIC DNA]</scope>
    <source>
        <strain evidence="1 2">HMF7605</strain>
    </source>
</reference>
<sequence length="147" mass="16973">MKDKLLFIYVIFVLDIPVLSAQPNVEKLKIYKHFFKGGSTMRLVNAFKYPASHAGIVDTTNINLNSLIPIQDWNDILYSAKKSKHHQMKIGGIVFAGEMKMANKVHYFIVARPDLIVDLTDRMNYRMDNKSKNLLGNSITRWMDLRN</sequence>
<protein>
    <submittedName>
        <fullName evidence="1">Uncharacterized protein</fullName>
    </submittedName>
</protein>
<name>A0A2T2YID6_9BACT</name>
<evidence type="ECO:0000313" key="1">
    <source>
        <dbReference type="EMBL" id="PSR55288.1"/>
    </source>
</evidence>
<proteinExistence type="predicted"/>
<evidence type="ECO:0000313" key="2">
    <source>
        <dbReference type="Proteomes" id="UP000240357"/>
    </source>
</evidence>
<dbReference type="AlphaFoldDB" id="A0A2T2YID6"/>
<dbReference type="Proteomes" id="UP000240357">
    <property type="component" value="Unassembled WGS sequence"/>
</dbReference>